<evidence type="ECO:0000313" key="2">
    <source>
        <dbReference type="EMBL" id="KAF9612915.1"/>
    </source>
</evidence>
<keyword evidence="3" id="KW-1185">Reference proteome</keyword>
<dbReference type="OrthoDB" id="1642380at2759"/>
<feature type="region of interest" description="Disordered" evidence="1">
    <location>
        <begin position="93"/>
        <end position="112"/>
    </location>
</feature>
<sequence>MLRNPRCCVAYPHVFKQPWAIVSPETMLRLGQKFYVVPISTIRKLQKLSLKSNSSPSQDQVISSCQRHQDQEDEEAGMRSTCWMFVNQNSPHTGYKQNTSSTDGRTTTKEDEEGWFSGDNCFTCLLTGIKLKEDREASSDDTPSNNTSRSSSETRELNRKRSRDSHLRKGPRGSPKRHSSFDNWQPSLASIDEE</sequence>
<feature type="compositionally biased region" description="Basic residues" evidence="1">
    <location>
        <begin position="168"/>
        <end position="178"/>
    </location>
</feature>
<reference evidence="2 3" key="1">
    <citation type="submission" date="2020-10" db="EMBL/GenBank/DDBJ databases">
        <title>The Coptis chinensis genome and diversification of protoberbering-type alkaloids.</title>
        <authorList>
            <person name="Wang B."/>
            <person name="Shu S."/>
            <person name="Song C."/>
            <person name="Liu Y."/>
        </authorList>
    </citation>
    <scope>NUCLEOTIDE SEQUENCE [LARGE SCALE GENOMIC DNA]</scope>
    <source>
        <strain evidence="2">HL-2020</strain>
        <tissue evidence="2">Leaf</tissue>
    </source>
</reference>
<dbReference type="PANTHER" id="PTHR33052">
    <property type="entry name" value="DUF4228 DOMAIN PROTEIN-RELATED"/>
    <property type="match status" value="1"/>
</dbReference>
<organism evidence="2 3">
    <name type="scientific">Coptis chinensis</name>
    <dbReference type="NCBI Taxonomy" id="261450"/>
    <lineage>
        <taxon>Eukaryota</taxon>
        <taxon>Viridiplantae</taxon>
        <taxon>Streptophyta</taxon>
        <taxon>Embryophyta</taxon>
        <taxon>Tracheophyta</taxon>
        <taxon>Spermatophyta</taxon>
        <taxon>Magnoliopsida</taxon>
        <taxon>Ranunculales</taxon>
        <taxon>Ranunculaceae</taxon>
        <taxon>Coptidoideae</taxon>
        <taxon>Coptis</taxon>
    </lineage>
</organism>
<name>A0A835I7C4_9MAGN</name>
<feature type="compositionally biased region" description="Low complexity" evidence="1">
    <location>
        <begin position="140"/>
        <end position="151"/>
    </location>
</feature>
<feature type="compositionally biased region" description="Polar residues" evidence="1">
    <location>
        <begin position="93"/>
        <end position="105"/>
    </location>
</feature>
<evidence type="ECO:0000256" key="1">
    <source>
        <dbReference type="SAM" id="MobiDB-lite"/>
    </source>
</evidence>
<protein>
    <submittedName>
        <fullName evidence="2">Uncharacterized protein</fullName>
    </submittedName>
</protein>
<accession>A0A835I7C4</accession>
<dbReference type="Pfam" id="PF14009">
    <property type="entry name" value="PADRE"/>
    <property type="match status" value="1"/>
</dbReference>
<dbReference type="InterPro" id="IPR025322">
    <property type="entry name" value="PADRE_dom"/>
</dbReference>
<dbReference type="EMBL" id="JADFTS010000003">
    <property type="protein sequence ID" value="KAF9612915.1"/>
    <property type="molecule type" value="Genomic_DNA"/>
</dbReference>
<gene>
    <name evidence="2" type="ORF">IFM89_004331</name>
</gene>
<evidence type="ECO:0000313" key="3">
    <source>
        <dbReference type="Proteomes" id="UP000631114"/>
    </source>
</evidence>
<proteinExistence type="predicted"/>
<feature type="compositionally biased region" description="Basic and acidic residues" evidence="1">
    <location>
        <begin position="152"/>
        <end position="167"/>
    </location>
</feature>
<feature type="region of interest" description="Disordered" evidence="1">
    <location>
        <begin position="134"/>
        <end position="194"/>
    </location>
</feature>
<comment type="caution">
    <text evidence="2">The sequence shown here is derived from an EMBL/GenBank/DDBJ whole genome shotgun (WGS) entry which is preliminary data.</text>
</comment>
<dbReference type="Proteomes" id="UP000631114">
    <property type="component" value="Unassembled WGS sequence"/>
</dbReference>
<feature type="region of interest" description="Disordered" evidence="1">
    <location>
        <begin position="53"/>
        <end position="78"/>
    </location>
</feature>
<dbReference type="AlphaFoldDB" id="A0A835I7C4"/>